<proteinExistence type="predicted"/>
<keyword evidence="2" id="KW-1185">Reference proteome</keyword>
<name>A0A5S4F4L8_9ACTN</name>
<protein>
    <submittedName>
        <fullName evidence="1">Uncharacterized protein</fullName>
    </submittedName>
</protein>
<evidence type="ECO:0000313" key="1">
    <source>
        <dbReference type="EMBL" id="TMR10810.1"/>
    </source>
</evidence>
<comment type="caution">
    <text evidence="1">The sequence shown here is derived from an EMBL/GenBank/DDBJ whole genome shotgun (WGS) entry which is preliminary data.</text>
</comment>
<gene>
    <name evidence="1" type="ORF">ETD86_38000</name>
</gene>
<sequence>MRVPVHACLGAQAGEGAIEEGVDRARTGLSEASDGCDMRMSIMTTFPGPRSSAEIRAYLKTRLNQALRRPGMFGGEMALRLLLDHLAYAEHQDQE</sequence>
<organism evidence="1 2">
    <name type="scientific">Nonomuraea turkmeniaca</name>
    <dbReference type="NCBI Taxonomy" id="103838"/>
    <lineage>
        <taxon>Bacteria</taxon>
        <taxon>Bacillati</taxon>
        <taxon>Actinomycetota</taxon>
        <taxon>Actinomycetes</taxon>
        <taxon>Streptosporangiales</taxon>
        <taxon>Streptosporangiaceae</taxon>
        <taxon>Nonomuraea</taxon>
    </lineage>
</organism>
<dbReference type="Proteomes" id="UP000309128">
    <property type="component" value="Unassembled WGS sequence"/>
</dbReference>
<dbReference type="OrthoDB" id="281785at2"/>
<accession>A0A5S4F4L8</accession>
<dbReference type="EMBL" id="VCKY01000176">
    <property type="protein sequence ID" value="TMR10810.1"/>
    <property type="molecule type" value="Genomic_DNA"/>
</dbReference>
<dbReference type="RefSeq" id="WP_138671488.1">
    <property type="nucleotide sequence ID" value="NZ_VCKY01000176.1"/>
</dbReference>
<dbReference type="AlphaFoldDB" id="A0A5S4F4L8"/>
<reference evidence="1 2" key="1">
    <citation type="submission" date="2019-05" db="EMBL/GenBank/DDBJ databases">
        <title>Draft genome sequence of Nonomuraea turkmeniaca DSM 43926.</title>
        <authorList>
            <person name="Saricaoglu S."/>
            <person name="Isik K."/>
        </authorList>
    </citation>
    <scope>NUCLEOTIDE SEQUENCE [LARGE SCALE GENOMIC DNA]</scope>
    <source>
        <strain evidence="1 2">DSM 43926</strain>
    </source>
</reference>
<evidence type="ECO:0000313" key="2">
    <source>
        <dbReference type="Proteomes" id="UP000309128"/>
    </source>
</evidence>